<dbReference type="AlphaFoldDB" id="A0A8J4WYT5"/>
<name>A0A8J4WYT5_CLAMG</name>
<protein>
    <submittedName>
        <fullName evidence="2">Mediator of RNA polymerase II transcription subunit 13</fullName>
    </submittedName>
</protein>
<sequence length="55" mass="5685">MTHVPEEARTPHLALGSGSPPKGLIEKGLSKFDEASNPHIVSCGSLCYPGGPGRT</sequence>
<feature type="region of interest" description="Disordered" evidence="1">
    <location>
        <begin position="1"/>
        <end position="24"/>
    </location>
</feature>
<dbReference type="Proteomes" id="UP000727407">
    <property type="component" value="Unassembled WGS sequence"/>
</dbReference>
<feature type="non-terminal residue" evidence="2">
    <location>
        <position position="55"/>
    </location>
</feature>
<evidence type="ECO:0000313" key="3">
    <source>
        <dbReference type="Proteomes" id="UP000727407"/>
    </source>
</evidence>
<accession>A0A8J4WYT5</accession>
<gene>
    <name evidence="2" type="primary">ssn2</name>
    <name evidence="2" type="ORF">DAT39_013365</name>
</gene>
<reference evidence="2" key="1">
    <citation type="submission" date="2020-07" db="EMBL/GenBank/DDBJ databases">
        <title>Clarias magur genome sequencing, assembly and annotation.</title>
        <authorList>
            <person name="Kushwaha B."/>
            <person name="Kumar R."/>
            <person name="Das P."/>
            <person name="Joshi C.G."/>
            <person name="Kumar D."/>
            <person name="Nagpure N.S."/>
            <person name="Pandey M."/>
            <person name="Agarwal S."/>
            <person name="Srivastava S."/>
            <person name="Singh M."/>
            <person name="Sahoo L."/>
            <person name="Jayasankar P."/>
            <person name="Meher P.K."/>
            <person name="Koringa P.G."/>
            <person name="Iquebal M.A."/>
            <person name="Das S.P."/>
            <person name="Bit A."/>
            <person name="Patnaik S."/>
            <person name="Patel N."/>
            <person name="Shah T.M."/>
            <person name="Hinsu A."/>
            <person name="Jena J.K."/>
        </authorList>
    </citation>
    <scope>NUCLEOTIDE SEQUENCE</scope>
    <source>
        <strain evidence="2">CIFAMagur01</strain>
        <tissue evidence="2">Testis</tissue>
    </source>
</reference>
<evidence type="ECO:0000313" key="2">
    <source>
        <dbReference type="EMBL" id="KAF5896912.1"/>
    </source>
</evidence>
<keyword evidence="3" id="KW-1185">Reference proteome</keyword>
<comment type="caution">
    <text evidence="2">The sequence shown here is derived from an EMBL/GenBank/DDBJ whole genome shotgun (WGS) entry which is preliminary data.</text>
</comment>
<dbReference type="EMBL" id="QNUK01000255">
    <property type="protein sequence ID" value="KAF5896912.1"/>
    <property type="molecule type" value="Genomic_DNA"/>
</dbReference>
<organism evidence="2 3">
    <name type="scientific">Clarias magur</name>
    <name type="common">Asian catfish</name>
    <name type="synonym">Macropteronotus magur</name>
    <dbReference type="NCBI Taxonomy" id="1594786"/>
    <lineage>
        <taxon>Eukaryota</taxon>
        <taxon>Metazoa</taxon>
        <taxon>Chordata</taxon>
        <taxon>Craniata</taxon>
        <taxon>Vertebrata</taxon>
        <taxon>Euteleostomi</taxon>
        <taxon>Actinopterygii</taxon>
        <taxon>Neopterygii</taxon>
        <taxon>Teleostei</taxon>
        <taxon>Ostariophysi</taxon>
        <taxon>Siluriformes</taxon>
        <taxon>Clariidae</taxon>
        <taxon>Clarias</taxon>
    </lineage>
</organism>
<feature type="compositionally biased region" description="Basic and acidic residues" evidence="1">
    <location>
        <begin position="1"/>
        <end position="10"/>
    </location>
</feature>
<evidence type="ECO:0000256" key="1">
    <source>
        <dbReference type="SAM" id="MobiDB-lite"/>
    </source>
</evidence>
<proteinExistence type="predicted"/>